<dbReference type="STRING" id="983506.L8WVS6"/>
<dbReference type="InterPro" id="IPR013328">
    <property type="entry name" value="6PGD_dom2"/>
</dbReference>
<dbReference type="Gene3D" id="1.10.1040.10">
    <property type="entry name" value="N-(1-d-carboxylethyl)-l-norvaline Dehydrogenase, domain 2"/>
    <property type="match status" value="1"/>
</dbReference>
<evidence type="ECO:0000313" key="3">
    <source>
        <dbReference type="EMBL" id="ELU40868.1"/>
    </source>
</evidence>
<sequence>MIQNGVGIETWIGATQVSPGVVDHLQGVKDDMGLFPSNLDPKSNYSTISNSEDGRKSHGELFLPHQVVRPQKLILQIGYCRNCAWNSLTALTNTNTLEWLTSSSDAEALSRDVMKEVITVAQVHTLMDRVSGKPLISSMQVDAANNRPMETEVRRFATHKRPVNSSNYETSVVDSHSILVDGLQSRWLSPGYQPSYWINGDKALQKKHGMSEHRNTSTIAGPSILNGPIHPDLIPYIDAESAQCVSDPTELGINPLKITIGGSSAGGNLGAVITQRAAQRSPPLPIMYQVLMTPVTDNNAQVWSKLPDAWMGVGELDMSKSEGEECAHKLEETGKRLMLSCIQVGSNLDLGHGVISEPIIGASHKIMTMDKMSTSVRDV</sequence>
<protein>
    <submittedName>
        <fullName evidence="3">Alpha/beta hydrolase fold domain-containing protein</fullName>
    </submittedName>
</protein>
<dbReference type="Pfam" id="PF08546">
    <property type="entry name" value="ApbA_C"/>
    <property type="match status" value="1"/>
</dbReference>
<dbReference type="SUPFAM" id="SSF53474">
    <property type="entry name" value="alpha/beta-Hydrolases"/>
    <property type="match status" value="1"/>
</dbReference>
<dbReference type="HOGENOM" id="CLU_729939_0_0_1"/>
<feature type="domain" description="Ketopantoate reductase C-terminal" evidence="2">
    <location>
        <begin position="81"/>
        <end position="153"/>
    </location>
</feature>
<evidence type="ECO:0000259" key="1">
    <source>
        <dbReference type="Pfam" id="PF07859"/>
    </source>
</evidence>
<dbReference type="InterPro" id="IPR013752">
    <property type="entry name" value="KPA_reductase"/>
</dbReference>
<dbReference type="Pfam" id="PF07859">
    <property type="entry name" value="Abhydrolase_3"/>
    <property type="match status" value="1"/>
</dbReference>
<comment type="caution">
    <text evidence="3">The sequence shown here is derived from an EMBL/GenBank/DDBJ whole genome shotgun (WGS) entry which is preliminary data.</text>
</comment>
<dbReference type="Proteomes" id="UP000011668">
    <property type="component" value="Unassembled WGS sequence"/>
</dbReference>
<dbReference type="InterPro" id="IPR029058">
    <property type="entry name" value="AB_hydrolase_fold"/>
</dbReference>
<dbReference type="Gene3D" id="3.40.50.1820">
    <property type="entry name" value="alpha/beta hydrolase"/>
    <property type="match status" value="1"/>
</dbReference>
<name>L8WVS6_THACA</name>
<evidence type="ECO:0000259" key="2">
    <source>
        <dbReference type="Pfam" id="PF08546"/>
    </source>
</evidence>
<keyword evidence="3" id="KW-0378">Hydrolase</keyword>
<dbReference type="GO" id="GO:0016787">
    <property type="term" value="F:hydrolase activity"/>
    <property type="evidence" value="ECO:0007669"/>
    <property type="project" value="UniProtKB-KW"/>
</dbReference>
<keyword evidence="4" id="KW-1185">Reference proteome</keyword>
<gene>
    <name evidence="3" type="ORF">AG1IA_05102</name>
</gene>
<dbReference type="InterPro" id="IPR013094">
    <property type="entry name" value="AB_hydrolase_3"/>
</dbReference>
<dbReference type="InterPro" id="IPR008927">
    <property type="entry name" value="6-PGluconate_DH-like_C_sf"/>
</dbReference>
<dbReference type="OrthoDB" id="3609at2759"/>
<dbReference type="EMBL" id="AFRT01001297">
    <property type="protein sequence ID" value="ELU40868.1"/>
    <property type="molecule type" value="Genomic_DNA"/>
</dbReference>
<accession>L8WVS6</accession>
<proteinExistence type="predicted"/>
<feature type="domain" description="Alpha/beta hydrolase fold-3" evidence="1">
    <location>
        <begin position="246"/>
        <end position="298"/>
    </location>
</feature>
<organism evidence="3 4">
    <name type="scientific">Thanatephorus cucumeris (strain AG1-IA)</name>
    <name type="common">Rice sheath blight fungus</name>
    <name type="synonym">Rhizoctonia solani</name>
    <dbReference type="NCBI Taxonomy" id="983506"/>
    <lineage>
        <taxon>Eukaryota</taxon>
        <taxon>Fungi</taxon>
        <taxon>Dikarya</taxon>
        <taxon>Basidiomycota</taxon>
        <taxon>Agaricomycotina</taxon>
        <taxon>Agaricomycetes</taxon>
        <taxon>Cantharellales</taxon>
        <taxon>Ceratobasidiaceae</taxon>
        <taxon>Rhizoctonia</taxon>
        <taxon>Rhizoctonia solani AG-1</taxon>
    </lineage>
</organism>
<reference evidence="3 4" key="1">
    <citation type="journal article" date="2013" name="Nat. Commun.">
        <title>The evolution and pathogenic mechanisms of the rice sheath blight pathogen.</title>
        <authorList>
            <person name="Zheng A."/>
            <person name="Lin R."/>
            <person name="Xu L."/>
            <person name="Qin P."/>
            <person name="Tang C."/>
            <person name="Ai P."/>
            <person name="Zhang D."/>
            <person name="Liu Y."/>
            <person name="Sun Z."/>
            <person name="Feng H."/>
            <person name="Wang Y."/>
            <person name="Chen Y."/>
            <person name="Liang X."/>
            <person name="Fu R."/>
            <person name="Li Q."/>
            <person name="Zhang J."/>
            <person name="Yu X."/>
            <person name="Xie Z."/>
            <person name="Ding L."/>
            <person name="Guan P."/>
            <person name="Tang J."/>
            <person name="Liang Y."/>
            <person name="Wang S."/>
            <person name="Deng Q."/>
            <person name="Li S."/>
            <person name="Zhu J."/>
            <person name="Wang L."/>
            <person name="Liu H."/>
            <person name="Li P."/>
        </authorList>
    </citation>
    <scope>NUCLEOTIDE SEQUENCE [LARGE SCALE GENOMIC DNA]</scope>
    <source>
        <strain evidence="4">AG-1 IA</strain>
    </source>
</reference>
<dbReference type="SUPFAM" id="SSF48179">
    <property type="entry name" value="6-phosphogluconate dehydrogenase C-terminal domain-like"/>
    <property type="match status" value="1"/>
</dbReference>
<evidence type="ECO:0000313" key="4">
    <source>
        <dbReference type="Proteomes" id="UP000011668"/>
    </source>
</evidence>
<dbReference type="AlphaFoldDB" id="L8WVS6"/>